<evidence type="ECO:0000256" key="3">
    <source>
        <dbReference type="ARBA" id="ARBA00022679"/>
    </source>
</evidence>
<accession>A0A7C3WLZ7</accession>
<proteinExistence type="predicted"/>
<protein>
    <submittedName>
        <fullName evidence="11">Toprim domain-containing protein</fullName>
    </submittedName>
</protein>
<dbReference type="PANTHER" id="PTHR30313:SF2">
    <property type="entry name" value="DNA PRIMASE"/>
    <property type="match status" value="1"/>
</dbReference>
<keyword evidence="4" id="KW-0548">Nucleotidyltransferase</keyword>
<dbReference type="InterPro" id="IPR006171">
    <property type="entry name" value="TOPRIM_dom"/>
</dbReference>
<dbReference type="Gene3D" id="3.90.580.10">
    <property type="entry name" value="Zinc finger, CHC2-type domain"/>
    <property type="match status" value="1"/>
</dbReference>
<evidence type="ECO:0000256" key="1">
    <source>
        <dbReference type="ARBA" id="ARBA00022478"/>
    </source>
</evidence>
<dbReference type="CDD" id="cd03364">
    <property type="entry name" value="TOPRIM_DnaG_primases"/>
    <property type="match status" value="1"/>
</dbReference>
<name>A0A7C3WLZ7_9BACT</name>
<reference evidence="11" key="1">
    <citation type="journal article" date="2020" name="mSystems">
        <title>Genome- and Community-Level Interaction Insights into Carbon Utilization and Element Cycling Functions of Hydrothermarchaeota in Hydrothermal Sediment.</title>
        <authorList>
            <person name="Zhou Z."/>
            <person name="Liu Y."/>
            <person name="Xu W."/>
            <person name="Pan J."/>
            <person name="Luo Z.H."/>
            <person name="Li M."/>
        </authorList>
    </citation>
    <scope>NUCLEOTIDE SEQUENCE [LARGE SCALE GENOMIC DNA]</scope>
    <source>
        <strain evidence="11">SpSt-751</strain>
    </source>
</reference>
<keyword evidence="7" id="KW-0863">Zinc-finger</keyword>
<dbReference type="PANTHER" id="PTHR30313">
    <property type="entry name" value="DNA PRIMASE"/>
    <property type="match status" value="1"/>
</dbReference>
<gene>
    <name evidence="11" type="ORF">ENV35_03615</name>
</gene>
<dbReference type="InterPro" id="IPR002694">
    <property type="entry name" value="Znf_CHC2"/>
</dbReference>
<dbReference type="Gene3D" id="3.40.1360.10">
    <property type="match status" value="1"/>
</dbReference>
<dbReference type="Gene3D" id="3.90.980.10">
    <property type="entry name" value="DNA primase, catalytic core, N-terminal domain"/>
    <property type="match status" value="1"/>
</dbReference>
<keyword evidence="2" id="KW-0639">Primosome</keyword>
<dbReference type="SMART" id="SM00493">
    <property type="entry name" value="TOPRIM"/>
    <property type="match status" value="1"/>
</dbReference>
<sequence length="306" mass="35137">MLNLEEVLSSKLNRFKYSGGVWASALCPFHKETRPSFGVNMETGFFNCFSCGARGGIKTLLNRLGISENLVNIRTLKVVRKEPVTSVLPEWILEAYKGKLPKKYLNSGFRKDTLLSHEIGFDTYELRIIFPIRDIDNNLVGISGRTIIDQNPRYKFYKFREIKGYKPAPHRYLWGIDKVRACSEANILDLIVVCEGFKAAMWIEQAGYSAVALMGTFISSDQVRLLGYFYKPTYIFLDNDQAGKANEVKVAQQLLGYVPAIYICRYKREVNQPDELTPEEIKWGIDNAITILERRRENEARFIMES</sequence>
<evidence type="ECO:0000256" key="8">
    <source>
        <dbReference type="ARBA" id="ARBA00022833"/>
    </source>
</evidence>
<dbReference type="Pfam" id="PF08275">
    <property type="entry name" value="DNAG_N"/>
    <property type="match status" value="1"/>
</dbReference>
<dbReference type="Pfam" id="PF01807">
    <property type="entry name" value="Zn_ribbon_DnaG"/>
    <property type="match status" value="1"/>
</dbReference>
<organism evidence="11">
    <name type="scientific">Dictyoglomus turgidum</name>
    <dbReference type="NCBI Taxonomy" id="513050"/>
    <lineage>
        <taxon>Bacteria</taxon>
        <taxon>Pseudomonadati</taxon>
        <taxon>Dictyoglomota</taxon>
        <taxon>Dictyoglomia</taxon>
        <taxon>Dictyoglomales</taxon>
        <taxon>Dictyoglomaceae</taxon>
        <taxon>Dictyoglomus</taxon>
    </lineage>
</organism>
<dbReference type="GO" id="GO:0005737">
    <property type="term" value="C:cytoplasm"/>
    <property type="evidence" value="ECO:0007669"/>
    <property type="project" value="TreeGrafter"/>
</dbReference>
<dbReference type="InterPro" id="IPR036977">
    <property type="entry name" value="DNA_primase_Znf_CHC2"/>
</dbReference>
<dbReference type="GO" id="GO:0000428">
    <property type="term" value="C:DNA-directed RNA polymerase complex"/>
    <property type="evidence" value="ECO:0007669"/>
    <property type="project" value="UniProtKB-KW"/>
</dbReference>
<evidence type="ECO:0000256" key="9">
    <source>
        <dbReference type="ARBA" id="ARBA00023163"/>
    </source>
</evidence>
<evidence type="ECO:0000256" key="2">
    <source>
        <dbReference type="ARBA" id="ARBA00022515"/>
    </source>
</evidence>
<dbReference type="Pfam" id="PF13662">
    <property type="entry name" value="Toprim_4"/>
    <property type="match status" value="1"/>
</dbReference>
<dbReference type="GO" id="GO:0003899">
    <property type="term" value="F:DNA-directed RNA polymerase activity"/>
    <property type="evidence" value="ECO:0007669"/>
    <property type="project" value="InterPro"/>
</dbReference>
<dbReference type="EMBL" id="DTGA01000091">
    <property type="protein sequence ID" value="HGB30946.1"/>
    <property type="molecule type" value="Genomic_DNA"/>
</dbReference>
<dbReference type="SMART" id="SM00400">
    <property type="entry name" value="ZnF_CHCC"/>
    <property type="match status" value="1"/>
</dbReference>
<dbReference type="InterPro" id="IPR013264">
    <property type="entry name" value="DNAG_N"/>
</dbReference>
<keyword evidence="5" id="KW-0235">DNA replication</keyword>
<dbReference type="InterPro" id="IPR037068">
    <property type="entry name" value="DNA_primase_core_N_sf"/>
</dbReference>
<evidence type="ECO:0000256" key="5">
    <source>
        <dbReference type="ARBA" id="ARBA00022705"/>
    </source>
</evidence>
<evidence type="ECO:0000313" key="11">
    <source>
        <dbReference type="EMBL" id="HGB30946.1"/>
    </source>
</evidence>
<dbReference type="GO" id="GO:0008270">
    <property type="term" value="F:zinc ion binding"/>
    <property type="evidence" value="ECO:0007669"/>
    <property type="project" value="UniProtKB-KW"/>
</dbReference>
<keyword evidence="6" id="KW-0479">Metal-binding</keyword>
<comment type="caution">
    <text evidence="11">The sequence shown here is derived from an EMBL/GenBank/DDBJ whole genome shotgun (WGS) entry which is preliminary data.</text>
</comment>
<evidence type="ECO:0000256" key="7">
    <source>
        <dbReference type="ARBA" id="ARBA00022771"/>
    </source>
</evidence>
<dbReference type="GO" id="GO:1990077">
    <property type="term" value="C:primosome complex"/>
    <property type="evidence" value="ECO:0007669"/>
    <property type="project" value="UniProtKB-KW"/>
</dbReference>
<dbReference type="PROSITE" id="PS50880">
    <property type="entry name" value="TOPRIM"/>
    <property type="match status" value="1"/>
</dbReference>
<feature type="domain" description="Toprim" evidence="10">
    <location>
        <begin position="189"/>
        <end position="269"/>
    </location>
</feature>
<dbReference type="SUPFAM" id="SSF57783">
    <property type="entry name" value="Zinc beta-ribbon"/>
    <property type="match status" value="1"/>
</dbReference>
<evidence type="ECO:0000259" key="10">
    <source>
        <dbReference type="PROSITE" id="PS50880"/>
    </source>
</evidence>
<keyword evidence="9" id="KW-0804">Transcription</keyword>
<keyword evidence="1" id="KW-0240">DNA-directed RNA polymerase</keyword>
<dbReference type="InterPro" id="IPR050219">
    <property type="entry name" value="DnaG_primase"/>
</dbReference>
<keyword evidence="8" id="KW-0862">Zinc</keyword>
<evidence type="ECO:0000256" key="4">
    <source>
        <dbReference type="ARBA" id="ARBA00022695"/>
    </source>
</evidence>
<dbReference type="GO" id="GO:0006269">
    <property type="term" value="P:DNA replication, synthesis of primer"/>
    <property type="evidence" value="ECO:0007669"/>
    <property type="project" value="UniProtKB-KW"/>
</dbReference>
<evidence type="ECO:0000256" key="6">
    <source>
        <dbReference type="ARBA" id="ARBA00022723"/>
    </source>
</evidence>
<keyword evidence="3" id="KW-0808">Transferase</keyword>
<dbReference type="InterPro" id="IPR034151">
    <property type="entry name" value="TOPRIM_DnaG_bac"/>
</dbReference>
<dbReference type="SUPFAM" id="SSF56731">
    <property type="entry name" value="DNA primase core"/>
    <property type="match status" value="1"/>
</dbReference>
<dbReference type="AlphaFoldDB" id="A0A7C3WLZ7"/>
<dbReference type="GO" id="GO:0003677">
    <property type="term" value="F:DNA binding"/>
    <property type="evidence" value="ECO:0007669"/>
    <property type="project" value="InterPro"/>
</dbReference>